<dbReference type="PANTHER" id="PTHR30614:SF10">
    <property type="entry name" value="ARGININE ABC TRANSPORTER PERMEASE PROTEIN ARTM"/>
    <property type="match status" value="1"/>
</dbReference>
<evidence type="ECO:0000256" key="7">
    <source>
        <dbReference type="ARBA" id="ARBA00022989"/>
    </source>
</evidence>
<evidence type="ECO:0000313" key="11">
    <source>
        <dbReference type="EMBL" id="RJF88751.1"/>
    </source>
</evidence>
<dbReference type="AlphaFoldDB" id="A0A418WFF6"/>
<dbReference type="CDD" id="cd06261">
    <property type="entry name" value="TM_PBP2"/>
    <property type="match status" value="1"/>
</dbReference>
<keyword evidence="8 9" id="KW-0472">Membrane</keyword>
<evidence type="ECO:0000256" key="5">
    <source>
        <dbReference type="ARBA" id="ARBA00022519"/>
    </source>
</evidence>
<dbReference type="GO" id="GO:0043190">
    <property type="term" value="C:ATP-binding cassette (ABC) transporter complex"/>
    <property type="evidence" value="ECO:0007669"/>
    <property type="project" value="InterPro"/>
</dbReference>
<keyword evidence="3 9" id="KW-0813">Transport</keyword>
<evidence type="ECO:0000256" key="3">
    <source>
        <dbReference type="ARBA" id="ARBA00022448"/>
    </source>
</evidence>
<dbReference type="SUPFAM" id="SSF161098">
    <property type="entry name" value="MetI-like"/>
    <property type="match status" value="1"/>
</dbReference>
<feature type="transmembrane region" description="Helical" evidence="9">
    <location>
        <begin position="135"/>
        <end position="156"/>
    </location>
</feature>
<keyword evidence="7 9" id="KW-1133">Transmembrane helix</keyword>
<feature type="transmembrane region" description="Helical" evidence="9">
    <location>
        <begin position="275"/>
        <end position="293"/>
    </location>
</feature>
<evidence type="ECO:0000256" key="9">
    <source>
        <dbReference type="RuleBase" id="RU363032"/>
    </source>
</evidence>
<dbReference type="RefSeq" id="WP_119779533.1">
    <property type="nucleotide sequence ID" value="NZ_QYUK01000011.1"/>
</dbReference>
<dbReference type="InterPro" id="IPR043429">
    <property type="entry name" value="ArtM/GltK/GlnP/TcyL/YhdX-like"/>
</dbReference>
<dbReference type="PANTHER" id="PTHR30614">
    <property type="entry name" value="MEMBRANE COMPONENT OF AMINO ACID ABC TRANSPORTER"/>
    <property type="match status" value="1"/>
</dbReference>
<accession>A0A418WFF6</accession>
<protein>
    <submittedName>
        <fullName evidence="11">ABC transporter permease</fullName>
    </submittedName>
</protein>
<evidence type="ECO:0000259" key="10">
    <source>
        <dbReference type="PROSITE" id="PS50928"/>
    </source>
</evidence>
<name>A0A418WFF6_9PROT</name>
<evidence type="ECO:0000256" key="8">
    <source>
        <dbReference type="ARBA" id="ARBA00023136"/>
    </source>
</evidence>
<dbReference type="NCBIfam" id="TIGR01726">
    <property type="entry name" value="HEQRo_perm_3TM"/>
    <property type="match status" value="1"/>
</dbReference>
<evidence type="ECO:0000313" key="12">
    <source>
        <dbReference type="Proteomes" id="UP000284605"/>
    </source>
</evidence>
<evidence type="ECO:0000256" key="2">
    <source>
        <dbReference type="ARBA" id="ARBA00010072"/>
    </source>
</evidence>
<feature type="transmembrane region" description="Helical" evidence="9">
    <location>
        <begin position="36"/>
        <end position="55"/>
    </location>
</feature>
<organism evidence="11 12">
    <name type="scientific">Oleomonas cavernae</name>
    <dbReference type="NCBI Taxonomy" id="2320859"/>
    <lineage>
        <taxon>Bacteria</taxon>
        <taxon>Pseudomonadati</taxon>
        <taxon>Pseudomonadota</taxon>
        <taxon>Alphaproteobacteria</taxon>
        <taxon>Acetobacterales</taxon>
        <taxon>Acetobacteraceae</taxon>
        <taxon>Oleomonas</taxon>
    </lineage>
</organism>
<dbReference type="InterPro" id="IPR035906">
    <property type="entry name" value="MetI-like_sf"/>
</dbReference>
<feature type="transmembrane region" description="Helical" evidence="9">
    <location>
        <begin position="62"/>
        <end position="81"/>
    </location>
</feature>
<feature type="transmembrane region" description="Helical" evidence="9">
    <location>
        <begin position="101"/>
        <end position="123"/>
    </location>
</feature>
<evidence type="ECO:0000256" key="4">
    <source>
        <dbReference type="ARBA" id="ARBA00022475"/>
    </source>
</evidence>
<proteinExistence type="inferred from homology"/>
<comment type="caution">
    <text evidence="11">The sequence shown here is derived from an EMBL/GenBank/DDBJ whole genome shotgun (WGS) entry which is preliminary data.</text>
</comment>
<evidence type="ECO:0000256" key="6">
    <source>
        <dbReference type="ARBA" id="ARBA00022692"/>
    </source>
</evidence>
<dbReference type="InterPro" id="IPR000515">
    <property type="entry name" value="MetI-like"/>
</dbReference>
<evidence type="ECO:0000256" key="1">
    <source>
        <dbReference type="ARBA" id="ARBA00004429"/>
    </source>
</evidence>
<gene>
    <name evidence="11" type="ORF">D3874_18610</name>
</gene>
<comment type="subcellular location">
    <subcellularLocation>
        <location evidence="1">Cell inner membrane</location>
        <topology evidence="1">Multi-pass membrane protein</topology>
    </subcellularLocation>
    <subcellularLocation>
        <location evidence="9">Cell membrane</location>
        <topology evidence="9">Multi-pass membrane protein</topology>
    </subcellularLocation>
</comment>
<dbReference type="Pfam" id="PF00528">
    <property type="entry name" value="BPD_transp_1"/>
    <property type="match status" value="1"/>
</dbReference>
<comment type="similarity">
    <text evidence="2">Belongs to the binding-protein-dependent transport system permease family. HisMQ subfamily.</text>
</comment>
<keyword evidence="5" id="KW-0997">Cell inner membrane</keyword>
<dbReference type="InterPro" id="IPR010065">
    <property type="entry name" value="AA_ABC_transptr_permease_3TM"/>
</dbReference>
<keyword evidence="12" id="KW-1185">Reference proteome</keyword>
<feature type="transmembrane region" description="Helical" evidence="9">
    <location>
        <begin position="176"/>
        <end position="194"/>
    </location>
</feature>
<dbReference type="OrthoDB" id="9814550at2"/>
<sequence length="313" mass="34811">MDPANTAPATPDALVPPEGGGFWQGLGDAVGFALSWLLWGLGEVIGWVVHLFGLVKMGLREVWLLLGDIFSFALDPAGAFITEHLPVLGRYGPRLLDGLWLTFEITFISLLVGGILAIPIALARLSKNSFLSAWATSYIFFFRGTPLLAQIYLIYYGSGQFRPFFEDMGLWGVFREAYWCALIAFSLNTAAYTAEILRGGIEAIPPGEIEAARSLGMGRVLMLRRVILPGAYRFALPAYGNEIILMIKSSAIASIITIFELMGQTKRAFAQSFSFSVYLYAAILYFVITWLLTRGWKRLEDWLNPQRRPPVHN</sequence>
<dbReference type="Gene3D" id="1.10.3720.10">
    <property type="entry name" value="MetI-like"/>
    <property type="match status" value="1"/>
</dbReference>
<keyword evidence="6 9" id="KW-0812">Transmembrane</keyword>
<dbReference type="GO" id="GO:0022857">
    <property type="term" value="F:transmembrane transporter activity"/>
    <property type="evidence" value="ECO:0007669"/>
    <property type="project" value="InterPro"/>
</dbReference>
<reference evidence="11 12" key="1">
    <citation type="submission" date="2018-09" db="EMBL/GenBank/DDBJ databases">
        <authorList>
            <person name="Zhu H."/>
        </authorList>
    </citation>
    <scope>NUCLEOTIDE SEQUENCE [LARGE SCALE GENOMIC DNA]</scope>
    <source>
        <strain evidence="11 12">K1W22B-8</strain>
    </source>
</reference>
<dbReference type="GO" id="GO:0006865">
    <property type="term" value="P:amino acid transport"/>
    <property type="evidence" value="ECO:0007669"/>
    <property type="project" value="TreeGrafter"/>
</dbReference>
<dbReference type="Proteomes" id="UP000284605">
    <property type="component" value="Unassembled WGS sequence"/>
</dbReference>
<dbReference type="PROSITE" id="PS50928">
    <property type="entry name" value="ABC_TM1"/>
    <property type="match status" value="1"/>
</dbReference>
<feature type="domain" description="ABC transmembrane type-1" evidence="10">
    <location>
        <begin position="99"/>
        <end position="296"/>
    </location>
</feature>
<dbReference type="EMBL" id="QYUK01000011">
    <property type="protein sequence ID" value="RJF88751.1"/>
    <property type="molecule type" value="Genomic_DNA"/>
</dbReference>
<keyword evidence="4" id="KW-1003">Cell membrane</keyword>